<feature type="region of interest" description="Disordered" evidence="1">
    <location>
        <begin position="59"/>
        <end position="128"/>
    </location>
</feature>
<keyword evidence="3" id="KW-1185">Reference proteome</keyword>
<reference evidence="2 3" key="1">
    <citation type="journal article" date="2017" name="Gigascience">
        <title>Genome sequence of the small brown planthopper, Laodelphax striatellus.</title>
        <authorList>
            <person name="Zhu J."/>
            <person name="Jiang F."/>
            <person name="Wang X."/>
            <person name="Yang P."/>
            <person name="Bao Y."/>
            <person name="Zhao W."/>
            <person name="Wang W."/>
            <person name="Lu H."/>
            <person name="Wang Q."/>
            <person name="Cui N."/>
            <person name="Li J."/>
            <person name="Chen X."/>
            <person name="Luo L."/>
            <person name="Yu J."/>
            <person name="Kang L."/>
            <person name="Cui F."/>
        </authorList>
    </citation>
    <scope>NUCLEOTIDE SEQUENCE [LARGE SCALE GENOMIC DNA]</scope>
    <source>
        <strain evidence="2">Lst14</strain>
    </source>
</reference>
<accession>A0A482X8T5</accession>
<evidence type="ECO:0000256" key="1">
    <source>
        <dbReference type="SAM" id="MobiDB-lite"/>
    </source>
</evidence>
<name>A0A482X8T5_LAOST</name>
<organism evidence="2 3">
    <name type="scientific">Laodelphax striatellus</name>
    <name type="common">Small brown planthopper</name>
    <name type="synonym">Delphax striatella</name>
    <dbReference type="NCBI Taxonomy" id="195883"/>
    <lineage>
        <taxon>Eukaryota</taxon>
        <taxon>Metazoa</taxon>
        <taxon>Ecdysozoa</taxon>
        <taxon>Arthropoda</taxon>
        <taxon>Hexapoda</taxon>
        <taxon>Insecta</taxon>
        <taxon>Pterygota</taxon>
        <taxon>Neoptera</taxon>
        <taxon>Paraneoptera</taxon>
        <taxon>Hemiptera</taxon>
        <taxon>Auchenorrhyncha</taxon>
        <taxon>Fulgoroidea</taxon>
        <taxon>Delphacidae</taxon>
        <taxon>Criomorphinae</taxon>
        <taxon>Laodelphax</taxon>
    </lineage>
</organism>
<evidence type="ECO:0000313" key="2">
    <source>
        <dbReference type="EMBL" id="RZF42385.1"/>
    </source>
</evidence>
<evidence type="ECO:0000313" key="3">
    <source>
        <dbReference type="Proteomes" id="UP000291343"/>
    </source>
</evidence>
<protein>
    <submittedName>
        <fullName evidence="2">Uncharacterized protein</fullName>
    </submittedName>
</protein>
<dbReference type="EMBL" id="QKKF02015211">
    <property type="protein sequence ID" value="RZF42385.1"/>
    <property type="molecule type" value="Genomic_DNA"/>
</dbReference>
<comment type="caution">
    <text evidence="2">The sequence shown here is derived from an EMBL/GenBank/DDBJ whole genome shotgun (WGS) entry which is preliminary data.</text>
</comment>
<sequence length="128" mass="13844">MWLGDESRGERRCEEKKEERRWRVAVAVAAAADLFAIDEGGCLEGRRVAECARTQRKRLAGVSGGREGGGEDSPLSGLDTGCVKATRLAIGRARRPNRRASLTPPSRGEEAPSQWCHASRPGDIDNGT</sequence>
<dbReference type="AlphaFoldDB" id="A0A482X8T5"/>
<proteinExistence type="predicted"/>
<dbReference type="Proteomes" id="UP000291343">
    <property type="component" value="Unassembled WGS sequence"/>
</dbReference>
<gene>
    <name evidence="2" type="ORF">LSTR_LSTR004193</name>
</gene>
<dbReference type="InParanoid" id="A0A482X8T5"/>